<protein>
    <submittedName>
        <fullName evidence="2">Hypothetical_protein</fullName>
    </submittedName>
</protein>
<proteinExistence type="predicted"/>
<sequence length="361" mass="42461">MSTQLRRSLHLGQNPLLLSKQHLDQNKNVPSLNIEDILVNNYKMHKSASKIRSSSVSEIKTYYQHQLPEIPNFRRKQINPEELLKSQPAPTVRKATVRFIREEPEPAEPDDRHNEIKQLKLLRILRAEHLKPALTEMNDLGWRVRFEKAIKDENQKPMTQPVSYIDYLTQQKKRLANDALLGFISGQFDIFKSVDNACLEIEQNMQILAEFIEIQAKFYNPQALHAGRIYMLEQVFQKLLRLTDSEKEFELNLQKFMEIRANTKLYYIPESKNKRIQQEVEYVKMVFDECDDNIRFLVDFGEIWKKRGKNIGSIIDQAVQVEEDLKEAVSGLQRMSDLVVMHCKCTMERDKLMELLKEKVN</sequence>
<evidence type="ECO:0000313" key="3">
    <source>
        <dbReference type="Proteomes" id="UP001642409"/>
    </source>
</evidence>
<accession>A0AA86UBK3</accession>
<gene>
    <name evidence="1" type="ORF">HINF_LOCUS33631</name>
    <name evidence="2" type="ORF">HINF_LOCUS51634</name>
</gene>
<evidence type="ECO:0000313" key="2">
    <source>
        <dbReference type="EMBL" id="CAL6065012.1"/>
    </source>
</evidence>
<dbReference type="EMBL" id="CATOUU010000755">
    <property type="protein sequence ID" value="CAI9945986.1"/>
    <property type="molecule type" value="Genomic_DNA"/>
</dbReference>
<comment type="caution">
    <text evidence="1">The sequence shown here is derived from an EMBL/GenBank/DDBJ whole genome shotgun (WGS) entry which is preliminary data.</text>
</comment>
<organism evidence="1">
    <name type="scientific">Hexamita inflata</name>
    <dbReference type="NCBI Taxonomy" id="28002"/>
    <lineage>
        <taxon>Eukaryota</taxon>
        <taxon>Metamonada</taxon>
        <taxon>Diplomonadida</taxon>
        <taxon>Hexamitidae</taxon>
        <taxon>Hexamitinae</taxon>
        <taxon>Hexamita</taxon>
    </lineage>
</organism>
<evidence type="ECO:0000313" key="1">
    <source>
        <dbReference type="EMBL" id="CAI9945986.1"/>
    </source>
</evidence>
<dbReference type="Proteomes" id="UP001642409">
    <property type="component" value="Unassembled WGS sequence"/>
</dbReference>
<dbReference type="EMBL" id="CAXDID020000253">
    <property type="protein sequence ID" value="CAL6065012.1"/>
    <property type="molecule type" value="Genomic_DNA"/>
</dbReference>
<name>A0AA86UBK3_9EUKA</name>
<reference evidence="2 3" key="2">
    <citation type="submission" date="2024-07" db="EMBL/GenBank/DDBJ databases">
        <authorList>
            <person name="Akdeniz Z."/>
        </authorList>
    </citation>
    <scope>NUCLEOTIDE SEQUENCE [LARGE SCALE GENOMIC DNA]</scope>
</reference>
<dbReference type="AlphaFoldDB" id="A0AA86UBK3"/>
<keyword evidence="3" id="KW-1185">Reference proteome</keyword>
<reference evidence="1" key="1">
    <citation type="submission" date="2023-06" db="EMBL/GenBank/DDBJ databases">
        <authorList>
            <person name="Kurt Z."/>
        </authorList>
    </citation>
    <scope>NUCLEOTIDE SEQUENCE</scope>
</reference>